<keyword evidence="6" id="KW-1185">Reference proteome</keyword>
<feature type="non-terminal residue" evidence="5">
    <location>
        <position position="805"/>
    </location>
</feature>
<gene>
    <name evidence="5" type="ORF">LPJ53_005863</name>
</gene>
<comment type="caution">
    <text evidence="5">The sequence shown here is derived from an EMBL/GenBank/DDBJ whole genome shotgun (WGS) entry which is preliminary data.</text>
</comment>
<dbReference type="Proteomes" id="UP001149813">
    <property type="component" value="Unassembled WGS sequence"/>
</dbReference>
<evidence type="ECO:0000313" key="5">
    <source>
        <dbReference type="EMBL" id="KAJ1719375.1"/>
    </source>
</evidence>
<dbReference type="AlphaFoldDB" id="A0A9W7XUQ5"/>
<dbReference type="EMBL" id="JANBOJ010000415">
    <property type="protein sequence ID" value="KAJ1719375.1"/>
    <property type="molecule type" value="Genomic_DNA"/>
</dbReference>
<dbReference type="PANTHER" id="PTHR21286:SF0">
    <property type="entry name" value="NUCLEAR PORE COMPLEX PROTEIN NUP160"/>
    <property type="match status" value="1"/>
</dbReference>
<keyword evidence="3" id="KW-0539">Nucleus</keyword>
<proteinExistence type="predicted"/>
<dbReference type="Pfam" id="PF11715">
    <property type="entry name" value="Beta-prop_Nup120_160"/>
    <property type="match status" value="1"/>
</dbReference>
<evidence type="ECO:0000256" key="1">
    <source>
        <dbReference type="ARBA" id="ARBA00004123"/>
    </source>
</evidence>
<name>A0A9W7XUQ5_9FUNG</name>
<evidence type="ECO:0000256" key="2">
    <source>
        <dbReference type="ARBA" id="ARBA00022448"/>
    </source>
</evidence>
<protein>
    <recommendedName>
        <fullName evidence="4">Nucleoporin Nup120/160 beta-propeller domain-containing protein</fullName>
    </recommendedName>
</protein>
<reference evidence="5" key="1">
    <citation type="submission" date="2022-07" db="EMBL/GenBank/DDBJ databases">
        <title>Phylogenomic reconstructions and comparative analyses of Kickxellomycotina fungi.</title>
        <authorList>
            <person name="Reynolds N.K."/>
            <person name="Stajich J.E."/>
            <person name="Barry K."/>
            <person name="Grigoriev I.V."/>
            <person name="Crous P."/>
            <person name="Smith M.E."/>
        </authorList>
    </citation>
    <scope>NUCLEOTIDE SEQUENCE</scope>
    <source>
        <strain evidence="5">NBRC 32514</strain>
    </source>
</reference>
<keyword evidence="2" id="KW-0813">Transport</keyword>
<feature type="domain" description="Nucleoporin Nup120/160 beta-propeller" evidence="4">
    <location>
        <begin position="91"/>
        <end position="592"/>
    </location>
</feature>
<dbReference type="GO" id="GO:0005643">
    <property type="term" value="C:nuclear pore"/>
    <property type="evidence" value="ECO:0007669"/>
    <property type="project" value="UniProtKB-ARBA"/>
</dbReference>
<evidence type="ECO:0000256" key="3">
    <source>
        <dbReference type="ARBA" id="ARBA00023242"/>
    </source>
</evidence>
<accession>A0A9W7XUQ5</accession>
<dbReference type="OrthoDB" id="5567507at2759"/>
<dbReference type="GO" id="GO:0017056">
    <property type="term" value="F:structural constituent of nuclear pore"/>
    <property type="evidence" value="ECO:0007669"/>
    <property type="project" value="TreeGrafter"/>
</dbReference>
<organism evidence="5 6">
    <name type="scientific">Coemansia erecta</name>
    <dbReference type="NCBI Taxonomy" id="147472"/>
    <lineage>
        <taxon>Eukaryota</taxon>
        <taxon>Fungi</taxon>
        <taxon>Fungi incertae sedis</taxon>
        <taxon>Zoopagomycota</taxon>
        <taxon>Kickxellomycotina</taxon>
        <taxon>Kickxellomycetes</taxon>
        <taxon>Kickxellales</taxon>
        <taxon>Kickxellaceae</taxon>
        <taxon>Coemansia</taxon>
    </lineage>
</organism>
<evidence type="ECO:0000313" key="6">
    <source>
        <dbReference type="Proteomes" id="UP001149813"/>
    </source>
</evidence>
<dbReference type="PANTHER" id="PTHR21286">
    <property type="entry name" value="NUCLEAR PORE COMPLEX PROTEIN NUP160"/>
    <property type="match status" value="1"/>
</dbReference>
<evidence type="ECO:0000259" key="4">
    <source>
        <dbReference type="Pfam" id="PF11715"/>
    </source>
</evidence>
<dbReference type="InterPro" id="IPR021717">
    <property type="entry name" value="Nucleoporin_Nup160"/>
</dbReference>
<sequence length="805" mass="82932">MGNLKEDSTAATADGLEDESYGQLQLYQTVPLYVDNLYPYTGKQPFHSVPSLEHPSGTRLPAEDEHERLARHLEGNIKASLCTLQSQPSTCIQWRILADRHTLELRTLRWVDDGERSDSEASIMTSWRFSPEILDNIVVADTADGSVSISACGKDGVIYTLRFDSPWDIASARDAVACTSWYRVGHAQEPVVFGGSGRTLAVACGDASVVWLHRRSDGSVAERVCAAGAASIIPRVAAFLKLRRSQQGGGSGGGSGGSEARPLSVDVADAGDAMVGATIGRDRRLRLWTGGGQCAFDEAQPQLDAAGAVIPDDPHVPAPLLDAGALVRVQRIGDGTHVSVLAYVPDDRAPYLALLVADAAGGRLAGVRTVLRRACRAANGASARMADDRLVDARVAQRSGAWTLWALWEREQAAVLTYTHLRLDESLAAAGHAAFGERWFAALPPPAALLPAAEAPALALLDARIRAADAGLAAADVSRGFLDHVMHPGRFDRGVVRHAAQLYAAAAGRELAGAGAGAGAGLRRRVAGVVGGLARGGAETRAAFLRRVYAAWARFAAMCARLQRAANAPTALALCAATQMVCVVGRSVLAPLQLAAEPECLYALTRCDSAAAAAAALLDAPARSLRAYPVVAQAGRSVAGLLAAAAAAGRALGPARVAALGDDLARDACGEALVALEARAAELYALHCAPLTTRDRVRAKRLLGRCADPAAALRLVLHALAQPAASAADAGADGAHAAAGALSASATMAGVFAAAFGVAGEARFAVARDVAALLVVAAGCPGLLSGAGDAAVAGALAASRRVVGL</sequence>
<comment type="subcellular location">
    <subcellularLocation>
        <location evidence="1">Nucleus</location>
    </subcellularLocation>
</comment>
<dbReference type="InterPro" id="IPR059141">
    <property type="entry name" value="Beta-prop_Nup120_160"/>
</dbReference>